<dbReference type="KEGG" id="osn:118763804"/>
<dbReference type="Proteomes" id="UP000515154">
    <property type="component" value="Linkage group LG6"/>
</dbReference>
<name>A0A7E6EVX3_9MOLL</name>
<accession>A0A7E6EVX3</accession>
<sequence length="106" mass="12731">MWFDEASAYLMWSASLVIGRGKWQTIYHRYRKIFTKQERKCWFSLKKASSPHYHHHHHHHNPIISHSFNFENHKLLNGAYCLPENCGFCVGKWLPKVETKSRTNFD</sequence>
<evidence type="ECO:0000313" key="2">
    <source>
        <dbReference type="RefSeq" id="XP_036359498.1"/>
    </source>
</evidence>
<reference evidence="2" key="1">
    <citation type="submission" date="2025-08" db="UniProtKB">
        <authorList>
            <consortium name="RefSeq"/>
        </authorList>
    </citation>
    <scope>IDENTIFICATION</scope>
</reference>
<keyword evidence="1" id="KW-1185">Reference proteome</keyword>
<organism evidence="1 2">
    <name type="scientific">Octopus sinensis</name>
    <name type="common">East Asian common octopus</name>
    <dbReference type="NCBI Taxonomy" id="2607531"/>
    <lineage>
        <taxon>Eukaryota</taxon>
        <taxon>Metazoa</taxon>
        <taxon>Spiralia</taxon>
        <taxon>Lophotrochozoa</taxon>
        <taxon>Mollusca</taxon>
        <taxon>Cephalopoda</taxon>
        <taxon>Coleoidea</taxon>
        <taxon>Octopodiformes</taxon>
        <taxon>Octopoda</taxon>
        <taxon>Incirrata</taxon>
        <taxon>Octopodidae</taxon>
        <taxon>Octopus</taxon>
    </lineage>
</organism>
<protein>
    <submittedName>
        <fullName evidence="2">Uncharacterized protein LOC118763804</fullName>
    </submittedName>
</protein>
<gene>
    <name evidence="2" type="primary">LOC118763804</name>
</gene>
<evidence type="ECO:0000313" key="1">
    <source>
        <dbReference type="Proteomes" id="UP000515154"/>
    </source>
</evidence>
<dbReference type="AlphaFoldDB" id="A0A7E6EVX3"/>
<dbReference type="RefSeq" id="XP_036359498.1">
    <property type="nucleotide sequence ID" value="XM_036503605.1"/>
</dbReference>
<proteinExistence type="predicted"/>